<dbReference type="KEGG" id="vg:55608241"/>
<keyword evidence="2" id="KW-1185">Reference proteome</keyword>
<dbReference type="Proteomes" id="UP000246238">
    <property type="component" value="Segment"/>
</dbReference>
<reference evidence="2" key="1">
    <citation type="submission" date="2018-03" db="EMBL/GenBank/DDBJ databases">
        <authorList>
            <person name="Keele B.F."/>
        </authorList>
    </citation>
    <scope>NUCLEOTIDE SEQUENCE [LARGE SCALE GENOMIC DNA]</scope>
</reference>
<proteinExistence type="predicted"/>
<evidence type="ECO:0000313" key="2">
    <source>
        <dbReference type="Proteomes" id="UP000246238"/>
    </source>
</evidence>
<name>A0A2S1PD49_9CAUD</name>
<sequence length="57" mass="6543">MAKIQINYKSGTSIVAKADEFTVKRDEYGVKSYEWTNMVPRPLDFNADDVESVWVLS</sequence>
<dbReference type="RefSeq" id="YP_009838043.1">
    <property type="nucleotide sequence ID" value="NC_048705.1"/>
</dbReference>
<organism evidence="1 2">
    <name type="scientific">Mycobacterium phage TChen</name>
    <dbReference type="NCBI Taxonomy" id="2163598"/>
    <lineage>
        <taxon>Viruses</taxon>
        <taxon>Duplodnaviria</taxon>
        <taxon>Heunggongvirae</taxon>
        <taxon>Uroviricota</taxon>
        <taxon>Caudoviricetes</taxon>
        <taxon>Gracegardnervirinae</taxon>
        <taxon>Thetabobvirus</taxon>
        <taxon>Thetabobvirus tchen</taxon>
        <taxon>Mycobacterium virus TChen</taxon>
    </lineage>
</organism>
<protein>
    <submittedName>
        <fullName evidence="1">Uncharacterized protein</fullName>
    </submittedName>
</protein>
<dbReference type="EMBL" id="MH077585">
    <property type="protein sequence ID" value="AWH14482.1"/>
    <property type="molecule type" value="Genomic_DNA"/>
</dbReference>
<dbReference type="GeneID" id="55608241"/>
<gene>
    <name evidence="1" type="primary">87</name>
    <name evidence="1" type="ORF">SEA_TCHEN_87</name>
</gene>
<accession>A0A2S1PD49</accession>
<evidence type="ECO:0000313" key="1">
    <source>
        <dbReference type="EMBL" id="AWH14482.1"/>
    </source>
</evidence>